<evidence type="ECO:0000259" key="7">
    <source>
        <dbReference type="Pfam" id="PF09335"/>
    </source>
</evidence>
<keyword evidence="2" id="KW-1003">Cell membrane</keyword>
<evidence type="ECO:0000256" key="3">
    <source>
        <dbReference type="ARBA" id="ARBA00022692"/>
    </source>
</evidence>
<evidence type="ECO:0000313" key="9">
    <source>
        <dbReference type="Proteomes" id="UP000001962"/>
    </source>
</evidence>
<dbReference type="GO" id="GO:0005886">
    <property type="term" value="C:plasma membrane"/>
    <property type="evidence" value="ECO:0007669"/>
    <property type="project" value="UniProtKB-SubCell"/>
</dbReference>
<dbReference type="Pfam" id="PF09335">
    <property type="entry name" value="VTT_dom"/>
    <property type="match status" value="1"/>
</dbReference>
<evidence type="ECO:0000256" key="5">
    <source>
        <dbReference type="ARBA" id="ARBA00023136"/>
    </source>
</evidence>
<accession>Q0A7H4</accession>
<dbReference type="OrthoDB" id="9780918at2"/>
<keyword evidence="3 6" id="KW-0812">Transmembrane</keyword>
<comment type="subcellular location">
    <subcellularLocation>
        <location evidence="1">Cell membrane</location>
        <topology evidence="1">Multi-pass membrane protein</topology>
    </subcellularLocation>
</comment>
<evidence type="ECO:0000256" key="4">
    <source>
        <dbReference type="ARBA" id="ARBA00022989"/>
    </source>
</evidence>
<dbReference type="RefSeq" id="WP_011629607.1">
    <property type="nucleotide sequence ID" value="NC_008340.1"/>
</dbReference>
<evidence type="ECO:0000256" key="1">
    <source>
        <dbReference type="ARBA" id="ARBA00004651"/>
    </source>
</evidence>
<feature type="transmembrane region" description="Helical" evidence="6">
    <location>
        <begin position="21"/>
        <end position="43"/>
    </location>
</feature>
<feature type="transmembrane region" description="Helical" evidence="6">
    <location>
        <begin position="172"/>
        <end position="192"/>
    </location>
</feature>
<evidence type="ECO:0000256" key="6">
    <source>
        <dbReference type="SAM" id="Phobius"/>
    </source>
</evidence>
<sequence length="200" mass="21969">MSSEVTLAWWRSLVEGLGYRGLALVMIVVAPEVIMPFAGFLAFTEVFTLEGVVVAGSIGATFGSTLIYLVARQVGEARTRTLVTGPGRYLLLKGKDLDRVMMAFQYYGDWMVFFGRLVPSFRSLVSIPAGLMPMGFLRFVLLTAAGTALWNAVLAVAGYWLGNQWARLADWLGVYSAATIVILLSLLAGLLLHRARRRFL</sequence>
<dbReference type="InterPro" id="IPR051311">
    <property type="entry name" value="DedA_domain"/>
</dbReference>
<dbReference type="KEGG" id="aeh:Mlg_1869"/>
<organism evidence="8 9">
    <name type="scientific">Alkalilimnicola ehrlichii (strain ATCC BAA-1101 / DSM 17681 / MLHE-1)</name>
    <dbReference type="NCBI Taxonomy" id="187272"/>
    <lineage>
        <taxon>Bacteria</taxon>
        <taxon>Pseudomonadati</taxon>
        <taxon>Pseudomonadota</taxon>
        <taxon>Gammaproteobacteria</taxon>
        <taxon>Chromatiales</taxon>
        <taxon>Ectothiorhodospiraceae</taxon>
        <taxon>Alkalilimnicola</taxon>
    </lineage>
</organism>
<keyword evidence="4 6" id="KW-1133">Transmembrane helix</keyword>
<dbReference type="EMBL" id="CP000453">
    <property type="protein sequence ID" value="ABI57213.1"/>
    <property type="molecule type" value="Genomic_DNA"/>
</dbReference>
<feature type="transmembrane region" description="Helical" evidence="6">
    <location>
        <begin position="139"/>
        <end position="160"/>
    </location>
</feature>
<name>Q0A7H4_ALKEH</name>
<gene>
    <name evidence="8" type="ordered locus">Mlg_1869</name>
</gene>
<protein>
    <submittedName>
        <fullName evidence="8">Alkaline phosphatase</fullName>
    </submittedName>
</protein>
<feature type="domain" description="VTT" evidence="7">
    <location>
        <begin position="35"/>
        <end position="159"/>
    </location>
</feature>
<dbReference type="InterPro" id="IPR032816">
    <property type="entry name" value="VTT_dom"/>
</dbReference>
<dbReference type="HOGENOM" id="CLU_044208_1_1_6"/>
<dbReference type="PANTHER" id="PTHR42709">
    <property type="entry name" value="ALKALINE PHOSPHATASE LIKE PROTEIN"/>
    <property type="match status" value="1"/>
</dbReference>
<dbReference type="eggNOG" id="COG0586">
    <property type="taxonomic scope" value="Bacteria"/>
</dbReference>
<feature type="transmembrane region" description="Helical" evidence="6">
    <location>
        <begin position="49"/>
        <end position="71"/>
    </location>
</feature>
<evidence type="ECO:0000256" key="2">
    <source>
        <dbReference type="ARBA" id="ARBA00022475"/>
    </source>
</evidence>
<proteinExistence type="predicted"/>
<keyword evidence="5 6" id="KW-0472">Membrane</keyword>
<dbReference type="PANTHER" id="PTHR42709:SF6">
    <property type="entry name" value="UNDECAPRENYL PHOSPHATE TRANSPORTER A"/>
    <property type="match status" value="1"/>
</dbReference>
<reference evidence="9" key="1">
    <citation type="submission" date="2006-08" db="EMBL/GenBank/DDBJ databases">
        <title>Complete sequence of Alkalilimnicola ehrilichei MLHE-1.</title>
        <authorList>
            <person name="Copeland A."/>
            <person name="Lucas S."/>
            <person name="Lapidus A."/>
            <person name="Barry K."/>
            <person name="Detter J.C."/>
            <person name="Glavina del Rio T."/>
            <person name="Hammon N."/>
            <person name="Israni S."/>
            <person name="Dalin E."/>
            <person name="Tice H."/>
            <person name="Pitluck S."/>
            <person name="Sims D."/>
            <person name="Brettin T."/>
            <person name="Bruce D."/>
            <person name="Han C."/>
            <person name="Tapia R."/>
            <person name="Gilna P."/>
            <person name="Schmutz J."/>
            <person name="Larimer F."/>
            <person name="Land M."/>
            <person name="Hauser L."/>
            <person name="Kyrpides N."/>
            <person name="Mikhailova N."/>
            <person name="Oremland R.S."/>
            <person name="Hoeft S.E."/>
            <person name="Switzer-Blum J."/>
            <person name="Kulp T."/>
            <person name="King G."/>
            <person name="Tabita R."/>
            <person name="Witte B."/>
            <person name="Santini J.M."/>
            <person name="Basu P."/>
            <person name="Hollibaugh J.T."/>
            <person name="Xie G."/>
            <person name="Stolz J.F."/>
            <person name="Richardson P."/>
        </authorList>
    </citation>
    <scope>NUCLEOTIDE SEQUENCE [LARGE SCALE GENOMIC DNA]</scope>
    <source>
        <strain evidence="9">ATCC BAA-1101 / DSM 17681 / MLHE-1</strain>
    </source>
</reference>
<dbReference type="Proteomes" id="UP000001962">
    <property type="component" value="Chromosome"/>
</dbReference>
<keyword evidence="9" id="KW-1185">Reference proteome</keyword>
<dbReference type="AlphaFoldDB" id="Q0A7H4"/>
<evidence type="ECO:0000313" key="8">
    <source>
        <dbReference type="EMBL" id="ABI57213.1"/>
    </source>
</evidence>